<proteinExistence type="inferred from homology"/>
<reference evidence="3" key="1">
    <citation type="journal article" date="2021" name="Nat. Commun.">
        <title>Genetic determinants of endophytism in the Arabidopsis root mycobiome.</title>
        <authorList>
            <person name="Mesny F."/>
            <person name="Miyauchi S."/>
            <person name="Thiergart T."/>
            <person name="Pickel B."/>
            <person name="Atanasova L."/>
            <person name="Karlsson M."/>
            <person name="Huettel B."/>
            <person name="Barry K.W."/>
            <person name="Haridas S."/>
            <person name="Chen C."/>
            <person name="Bauer D."/>
            <person name="Andreopoulos W."/>
            <person name="Pangilinan J."/>
            <person name="LaButti K."/>
            <person name="Riley R."/>
            <person name="Lipzen A."/>
            <person name="Clum A."/>
            <person name="Drula E."/>
            <person name="Henrissat B."/>
            <person name="Kohler A."/>
            <person name="Grigoriev I.V."/>
            <person name="Martin F.M."/>
            <person name="Hacquard S."/>
        </authorList>
    </citation>
    <scope>NUCLEOTIDE SEQUENCE</scope>
    <source>
        <strain evidence="3">MPI-SDFR-AT-0117</strain>
    </source>
</reference>
<evidence type="ECO:0000259" key="2">
    <source>
        <dbReference type="Pfam" id="PF02230"/>
    </source>
</evidence>
<evidence type="ECO:0000313" key="4">
    <source>
        <dbReference type="Proteomes" id="UP000770015"/>
    </source>
</evidence>
<dbReference type="PANTHER" id="PTHR10655">
    <property type="entry name" value="LYSOPHOSPHOLIPASE-RELATED"/>
    <property type="match status" value="1"/>
</dbReference>
<dbReference type="InterPro" id="IPR029058">
    <property type="entry name" value="AB_hydrolase_fold"/>
</dbReference>
<dbReference type="PANTHER" id="PTHR10655:SF63">
    <property type="entry name" value="PHOSPHOLIPASE_CARBOXYLESTERASE_THIOESTERASE DOMAIN-CONTAINING PROTEIN"/>
    <property type="match status" value="1"/>
</dbReference>
<dbReference type="SUPFAM" id="SSF53474">
    <property type="entry name" value="alpha/beta-Hydrolases"/>
    <property type="match status" value="1"/>
</dbReference>
<dbReference type="GO" id="GO:0008474">
    <property type="term" value="F:palmitoyl-(protein) hydrolase activity"/>
    <property type="evidence" value="ECO:0007669"/>
    <property type="project" value="TreeGrafter"/>
</dbReference>
<organism evidence="3 4">
    <name type="scientific">Plectosphaerella plurivora</name>
    <dbReference type="NCBI Taxonomy" id="936078"/>
    <lineage>
        <taxon>Eukaryota</taxon>
        <taxon>Fungi</taxon>
        <taxon>Dikarya</taxon>
        <taxon>Ascomycota</taxon>
        <taxon>Pezizomycotina</taxon>
        <taxon>Sordariomycetes</taxon>
        <taxon>Hypocreomycetidae</taxon>
        <taxon>Glomerellales</taxon>
        <taxon>Plectosphaerellaceae</taxon>
        <taxon>Plectosphaerella</taxon>
    </lineage>
</organism>
<dbReference type="AlphaFoldDB" id="A0A9P8VFW8"/>
<protein>
    <submittedName>
        <fullName evidence="3">Phospholipase/Carboxylesterase</fullName>
    </submittedName>
</protein>
<dbReference type="InterPro" id="IPR050565">
    <property type="entry name" value="LYPA1-2/EST-like"/>
</dbReference>
<keyword evidence="4" id="KW-1185">Reference proteome</keyword>
<dbReference type="GO" id="GO:0005737">
    <property type="term" value="C:cytoplasm"/>
    <property type="evidence" value="ECO:0007669"/>
    <property type="project" value="TreeGrafter"/>
</dbReference>
<dbReference type="EMBL" id="JAGSXJ010000006">
    <property type="protein sequence ID" value="KAH6690395.1"/>
    <property type="molecule type" value="Genomic_DNA"/>
</dbReference>
<accession>A0A9P8VFW8</accession>
<evidence type="ECO:0000256" key="1">
    <source>
        <dbReference type="ARBA" id="ARBA00006499"/>
    </source>
</evidence>
<dbReference type="GO" id="GO:0052689">
    <property type="term" value="F:carboxylic ester hydrolase activity"/>
    <property type="evidence" value="ECO:0007669"/>
    <property type="project" value="TreeGrafter"/>
</dbReference>
<evidence type="ECO:0000313" key="3">
    <source>
        <dbReference type="EMBL" id="KAH6690395.1"/>
    </source>
</evidence>
<comment type="similarity">
    <text evidence="1">Belongs to the AB hydrolase superfamily. AB hydrolase 2 family.</text>
</comment>
<feature type="domain" description="Phospholipase/carboxylesterase/thioesterase" evidence="2">
    <location>
        <begin position="15"/>
        <end position="173"/>
    </location>
</feature>
<dbReference type="InterPro" id="IPR003140">
    <property type="entry name" value="PLipase/COase/thioEstase"/>
</dbReference>
<dbReference type="Gene3D" id="3.40.50.1820">
    <property type="entry name" value="alpha/beta hydrolase"/>
    <property type="match status" value="1"/>
</dbReference>
<dbReference type="Proteomes" id="UP000770015">
    <property type="component" value="Unassembled WGS sequence"/>
</dbReference>
<dbReference type="OrthoDB" id="2418081at2759"/>
<sequence>MSFSDDPFASGPTHVVFPTIAHSHTAIILHGRGDTGAEFADEFLSSPLSSGKTLQDLLPGWRWVFPSAPKRWSNAFQEDMPAWFEAHSLADPSARQDLQTPGIQASLHNISKVIVEETDRLGGLSSKVVLGGISQGGAVALLTLLSGRAKGVGGFFAASTWLPFASDVEYALFHEELPLDTDMSPRAAILWMFAGTDGPDAVAKRATVLLGHGVDDAYVDVELGREAAGILKRVGYEVVWKEYTGAEQEGHWFKVPEGIDDVVDVLEAVSHN</sequence>
<gene>
    <name evidence="3" type="ORF">F5X68DRAFT_259840</name>
</gene>
<comment type="caution">
    <text evidence="3">The sequence shown here is derived from an EMBL/GenBank/DDBJ whole genome shotgun (WGS) entry which is preliminary data.</text>
</comment>
<dbReference type="Pfam" id="PF02230">
    <property type="entry name" value="Abhydrolase_2"/>
    <property type="match status" value="1"/>
</dbReference>
<name>A0A9P8VFW8_9PEZI</name>